<evidence type="ECO:0000313" key="6">
    <source>
        <dbReference type="Proteomes" id="UP000685013"/>
    </source>
</evidence>
<dbReference type="GO" id="GO:0042803">
    <property type="term" value="F:protein homodimerization activity"/>
    <property type="evidence" value="ECO:0007669"/>
    <property type="project" value="InterPro"/>
</dbReference>
<dbReference type="FunFam" id="3.90.20.20:FF:000005">
    <property type="entry name" value="GrpE protein homolog"/>
    <property type="match status" value="1"/>
</dbReference>
<dbReference type="PANTHER" id="PTHR21237:SF23">
    <property type="entry name" value="GRPE PROTEIN HOMOLOG, MITOCHONDRIAL"/>
    <property type="match status" value="1"/>
</dbReference>
<dbReference type="PANTHER" id="PTHR21237">
    <property type="entry name" value="GRPE PROTEIN"/>
    <property type="match status" value="1"/>
</dbReference>
<accession>A0AAV6M9W5</accession>
<dbReference type="GO" id="GO:0030150">
    <property type="term" value="P:protein import into mitochondrial matrix"/>
    <property type="evidence" value="ECO:0007669"/>
    <property type="project" value="TreeGrafter"/>
</dbReference>
<name>A0AAV6M9W5_9ROSI</name>
<feature type="non-terminal residue" evidence="5">
    <location>
        <position position="1"/>
    </location>
</feature>
<sequence>MFVSKLFSRAASRTIFQGSLLSSPSQSHQTIRFPLLLTNRLHYLANESSNKESALHHSFFLQKFGLSISASHETSNKENGNTVPSSGVSATAAEPTAETNGQTRESDSESDDDLSMDDLVKVVAEKEELLKLKHKEIEEMQDKVIRTYAEMENVMARTRREAENSKKFAIQNFAKSLLDVADNLGRASSVVKESFSKIDSSNGSSEAVRLLKTLLEGVEMTEKQLSEVLKKFGVEMFDPTNEPFDPHKHNAVFQVPDGSKPPGTVAAVLKKGYMLYEPLIVLFMSIERIHALRATMTSSRCFYSGRSIHVRRWLYLWVCVQVVILYHALLSSRWMVFGASTRVVILVGLCSGGHPLSCTFEFEMDGVWSFY</sequence>
<dbReference type="InterPro" id="IPR000740">
    <property type="entry name" value="GrpE"/>
</dbReference>
<feature type="transmembrane region" description="Helical" evidence="4">
    <location>
        <begin position="273"/>
        <end position="292"/>
    </location>
</feature>
<dbReference type="GO" id="GO:0006457">
    <property type="term" value="P:protein folding"/>
    <property type="evidence" value="ECO:0007669"/>
    <property type="project" value="InterPro"/>
</dbReference>
<dbReference type="Proteomes" id="UP000685013">
    <property type="component" value="Chromosome 16"/>
</dbReference>
<dbReference type="GO" id="GO:0051082">
    <property type="term" value="F:unfolded protein binding"/>
    <property type="evidence" value="ECO:0007669"/>
    <property type="project" value="TreeGrafter"/>
</dbReference>
<evidence type="ECO:0000256" key="1">
    <source>
        <dbReference type="ARBA" id="ARBA00022946"/>
    </source>
</evidence>
<dbReference type="GO" id="GO:0000774">
    <property type="term" value="F:adenyl-nucleotide exchange factor activity"/>
    <property type="evidence" value="ECO:0007669"/>
    <property type="project" value="InterPro"/>
</dbReference>
<dbReference type="EMBL" id="JAGKQH010000016">
    <property type="protein sequence ID" value="KAG6577469.1"/>
    <property type="molecule type" value="Genomic_DNA"/>
</dbReference>
<protein>
    <submittedName>
        <fullName evidence="5">GrpE protein-like 2, mitochondrial</fullName>
    </submittedName>
</protein>
<evidence type="ECO:0000256" key="3">
    <source>
        <dbReference type="SAM" id="MobiDB-lite"/>
    </source>
</evidence>
<evidence type="ECO:0000256" key="4">
    <source>
        <dbReference type="SAM" id="Phobius"/>
    </source>
</evidence>
<keyword evidence="4" id="KW-0812">Transmembrane</keyword>
<dbReference type="GO" id="GO:0051087">
    <property type="term" value="F:protein-folding chaperone binding"/>
    <property type="evidence" value="ECO:0007669"/>
    <property type="project" value="InterPro"/>
</dbReference>
<reference evidence="5 6" key="1">
    <citation type="journal article" date="2021" name="Hortic Res">
        <title>The domestication of Cucurbita argyrosperma as revealed by the genome of its wild relative.</title>
        <authorList>
            <person name="Barrera-Redondo J."/>
            <person name="Sanchez-de la Vega G."/>
            <person name="Aguirre-Liguori J.A."/>
            <person name="Castellanos-Morales G."/>
            <person name="Gutierrez-Guerrero Y.T."/>
            <person name="Aguirre-Dugua X."/>
            <person name="Aguirre-Planter E."/>
            <person name="Tenaillon M.I."/>
            <person name="Lira-Saade R."/>
            <person name="Eguiarte L.E."/>
        </authorList>
    </citation>
    <scope>NUCLEOTIDE SEQUENCE [LARGE SCALE GENOMIC DNA]</scope>
    <source>
        <strain evidence="5">JBR-2021</strain>
    </source>
</reference>
<comment type="caution">
    <text evidence="5">The sequence shown here is derived from an EMBL/GenBank/DDBJ whole genome shotgun (WGS) entry which is preliminary data.</text>
</comment>
<feature type="compositionally biased region" description="Polar residues" evidence="3">
    <location>
        <begin position="72"/>
        <end position="89"/>
    </location>
</feature>
<feature type="transmembrane region" description="Helical" evidence="4">
    <location>
        <begin position="313"/>
        <end position="330"/>
    </location>
</feature>
<feature type="region of interest" description="Disordered" evidence="3">
    <location>
        <begin position="72"/>
        <end position="115"/>
    </location>
</feature>
<keyword evidence="6" id="KW-1185">Reference proteome</keyword>
<evidence type="ECO:0000313" key="5">
    <source>
        <dbReference type="EMBL" id="KAG6577469.1"/>
    </source>
</evidence>
<organism evidence="5 6">
    <name type="scientific">Cucurbita argyrosperma subsp. sororia</name>
    <dbReference type="NCBI Taxonomy" id="37648"/>
    <lineage>
        <taxon>Eukaryota</taxon>
        <taxon>Viridiplantae</taxon>
        <taxon>Streptophyta</taxon>
        <taxon>Embryophyta</taxon>
        <taxon>Tracheophyta</taxon>
        <taxon>Spermatophyta</taxon>
        <taxon>Magnoliopsida</taxon>
        <taxon>eudicotyledons</taxon>
        <taxon>Gunneridae</taxon>
        <taxon>Pentapetalae</taxon>
        <taxon>rosids</taxon>
        <taxon>fabids</taxon>
        <taxon>Cucurbitales</taxon>
        <taxon>Cucurbitaceae</taxon>
        <taxon>Cucurbiteae</taxon>
        <taxon>Cucurbita</taxon>
    </lineage>
</organism>
<keyword evidence="2" id="KW-0496">Mitochondrion</keyword>
<evidence type="ECO:0000256" key="2">
    <source>
        <dbReference type="ARBA" id="ARBA00023128"/>
    </source>
</evidence>
<keyword evidence="4" id="KW-1133">Transmembrane helix</keyword>
<proteinExistence type="inferred from homology"/>
<dbReference type="CDD" id="cd00446">
    <property type="entry name" value="GrpE"/>
    <property type="match status" value="1"/>
</dbReference>
<dbReference type="GO" id="GO:0001405">
    <property type="term" value="C:PAM complex, Tim23 associated import motor"/>
    <property type="evidence" value="ECO:0007669"/>
    <property type="project" value="TreeGrafter"/>
</dbReference>
<dbReference type="Pfam" id="PF01025">
    <property type="entry name" value="GrpE"/>
    <property type="match status" value="1"/>
</dbReference>
<gene>
    <name evidence="5" type="primary">Mge2</name>
    <name evidence="5" type="ORF">SDJN03_25043</name>
</gene>
<dbReference type="HAMAP" id="MF_01151">
    <property type="entry name" value="GrpE"/>
    <property type="match status" value="1"/>
</dbReference>
<keyword evidence="4" id="KW-0472">Membrane</keyword>
<dbReference type="AlphaFoldDB" id="A0AAV6M9W5"/>
<keyword evidence="1" id="KW-0809">Transit peptide</keyword>